<evidence type="ECO:0000313" key="1">
    <source>
        <dbReference type="EMBL" id="GKX67060.1"/>
    </source>
</evidence>
<proteinExistence type="predicted"/>
<gene>
    <name evidence="1" type="primary">argJ</name>
    <name evidence="1" type="ORF">rsdtw13_23180</name>
</gene>
<accession>A0ACB5RD31</accession>
<evidence type="ECO:0000313" key="2">
    <source>
        <dbReference type="Proteomes" id="UP001058074"/>
    </source>
</evidence>
<organism evidence="1 2">
    <name type="scientific">Inconstantimicrobium mannanitabidum</name>
    <dbReference type="NCBI Taxonomy" id="1604901"/>
    <lineage>
        <taxon>Bacteria</taxon>
        <taxon>Bacillati</taxon>
        <taxon>Bacillota</taxon>
        <taxon>Clostridia</taxon>
        <taxon>Eubacteriales</taxon>
        <taxon>Clostridiaceae</taxon>
        <taxon>Inconstantimicrobium</taxon>
    </lineage>
</organism>
<reference evidence="1" key="1">
    <citation type="journal article" date="2025" name="Int. J. Syst. Evol. Microbiol.">
        <title>Inconstantimicrobium mannanitabidum sp. nov., a novel member of the family Clostridiaceae isolated from anoxic soil under the treatment of reductive soil disinfestation.</title>
        <authorList>
            <person name="Ueki A."/>
            <person name="Tonouchi A."/>
            <person name="Honma S."/>
            <person name="Kaku N."/>
            <person name="Ueki K."/>
        </authorList>
    </citation>
    <scope>NUCLEOTIDE SEQUENCE</scope>
    <source>
        <strain evidence="1">TW13</strain>
    </source>
</reference>
<comment type="caution">
    <text evidence="1">The sequence shown here is derived from an EMBL/GenBank/DDBJ whole genome shotgun (WGS) entry which is preliminary data.</text>
</comment>
<keyword evidence="2" id="KW-1185">Reference proteome</keyword>
<name>A0ACB5RD31_9CLOT</name>
<dbReference type="EMBL" id="BROD01000001">
    <property type="protein sequence ID" value="GKX67060.1"/>
    <property type="molecule type" value="Genomic_DNA"/>
</dbReference>
<dbReference type="Proteomes" id="UP001058074">
    <property type="component" value="Unassembled WGS sequence"/>
</dbReference>
<sequence length="405" mass="43435">MNIKIEDGSVHSPLGFKAAGIHCGIKKHNKDLALIYSEVPCEAAGVFTKSVVKGEPLLVTMENIKDGKAQAIIVNSGNANTCTGDKGKETAYLMAKYTGENLDITPSDVLVGSTGVIGVPLDINPIKNSLPALVDLLDKGNALDACEAILTTDILSKNISVKIEIDNKIITIGAMAKGSGMIHPNMATMLSFITTDLAISHDLLKKALKQTVDNSYNRISVDGSTSTNDMVLILANGLAENKIITEEDENYTKFVEALQYLNVYLAKLIAKDGEGATKLIECIINNASSQEAAEICSKSIIADNLVKTAMFGNDANWGRILGAIGKTALPIDVSMIDVSFKSEKGSVLVCQNSAYVKFDEDKAFDILNSPEVTVDVDFKSGVYSAKAWGCDLTYEYVKINGEYRS</sequence>
<protein>
    <submittedName>
        <fullName evidence="1">Arginine biosynthesis bifunctional protein ArgJ</fullName>
    </submittedName>
</protein>